<keyword evidence="2" id="KW-1185">Reference proteome</keyword>
<evidence type="ECO:0000313" key="2">
    <source>
        <dbReference type="Proteomes" id="UP001303046"/>
    </source>
</evidence>
<evidence type="ECO:0000313" key="1">
    <source>
        <dbReference type="EMBL" id="KAK6726479.1"/>
    </source>
</evidence>
<comment type="caution">
    <text evidence="1">The sequence shown here is derived from an EMBL/GenBank/DDBJ whole genome shotgun (WGS) entry which is preliminary data.</text>
</comment>
<protein>
    <submittedName>
        <fullName evidence="1">Uncharacterized protein</fullName>
    </submittedName>
</protein>
<dbReference type="EMBL" id="JAVFWL010000001">
    <property type="protein sequence ID" value="KAK6726479.1"/>
    <property type="molecule type" value="Genomic_DNA"/>
</dbReference>
<sequence length="98" mass="11222">MYPPVFKRVCLQVKFSEGVTEEKKDSLRIVRDLRETQEDPAQTGQKPLTLKVLKSLDIVMAKPCAVMYDTVEAHKVKPLQKKMSKQVTPQKVSYGMQK</sequence>
<reference evidence="1 2" key="1">
    <citation type="submission" date="2023-08" db="EMBL/GenBank/DDBJ databases">
        <title>A Necator americanus chromosomal reference genome.</title>
        <authorList>
            <person name="Ilik V."/>
            <person name="Petrzelkova K.J."/>
            <person name="Pardy F."/>
            <person name="Fuh T."/>
            <person name="Niatou-Singa F.S."/>
            <person name="Gouil Q."/>
            <person name="Baker L."/>
            <person name="Ritchie M.E."/>
            <person name="Jex A.R."/>
            <person name="Gazzola D."/>
            <person name="Li H."/>
            <person name="Toshio Fujiwara R."/>
            <person name="Zhan B."/>
            <person name="Aroian R.V."/>
            <person name="Pafco B."/>
            <person name="Schwarz E.M."/>
        </authorList>
    </citation>
    <scope>NUCLEOTIDE SEQUENCE [LARGE SCALE GENOMIC DNA]</scope>
    <source>
        <strain evidence="1 2">Aroian</strain>
        <tissue evidence="1">Whole animal</tissue>
    </source>
</reference>
<proteinExistence type="predicted"/>
<gene>
    <name evidence="1" type="primary">Necator_chrI.g791</name>
    <name evidence="1" type="ORF">RB195_004668</name>
</gene>
<name>A0ABR1BNI7_NECAM</name>
<accession>A0ABR1BNI7</accession>
<organism evidence="1 2">
    <name type="scientific">Necator americanus</name>
    <name type="common">Human hookworm</name>
    <dbReference type="NCBI Taxonomy" id="51031"/>
    <lineage>
        <taxon>Eukaryota</taxon>
        <taxon>Metazoa</taxon>
        <taxon>Ecdysozoa</taxon>
        <taxon>Nematoda</taxon>
        <taxon>Chromadorea</taxon>
        <taxon>Rhabditida</taxon>
        <taxon>Rhabditina</taxon>
        <taxon>Rhabditomorpha</taxon>
        <taxon>Strongyloidea</taxon>
        <taxon>Ancylostomatidae</taxon>
        <taxon>Bunostominae</taxon>
        <taxon>Necator</taxon>
    </lineage>
</organism>
<dbReference type="Proteomes" id="UP001303046">
    <property type="component" value="Unassembled WGS sequence"/>
</dbReference>